<accession>A0ABV0XBX1</accession>
<organism evidence="2 3">
    <name type="scientific">Ameca splendens</name>
    <dbReference type="NCBI Taxonomy" id="208324"/>
    <lineage>
        <taxon>Eukaryota</taxon>
        <taxon>Metazoa</taxon>
        <taxon>Chordata</taxon>
        <taxon>Craniata</taxon>
        <taxon>Vertebrata</taxon>
        <taxon>Euteleostomi</taxon>
        <taxon>Actinopterygii</taxon>
        <taxon>Neopterygii</taxon>
        <taxon>Teleostei</taxon>
        <taxon>Neoteleostei</taxon>
        <taxon>Acanthomorphata</taxon>
        <taxon>Ovalentaria</taxon>
        <taxon>Atherinomorphae</taxon>
        <taxon>Cyprinodontiformes</taxon>
        <taxon>Goodeidae</taxon>
        <taxon>Ameca</taxon>
    </lineage>
</organism>
<evidence type="ECO:0000256" key="1">
    <source>
        <dbReference type="SAM" id="MobiDB-lite"/>
    </source>
</evidence>
<gene>
    <name evidence="2" type="ORF">AMECASPLE_004601</name>
</gene>
<sequence>MSALVWHSEHSPSWDTFKGQHSDTSRLPLNAPTWTWIENAEQGCDVIPRRDFFRWKCNAPLVLCEYHRPSVDGNVRKTDRQHVEEKKEKRRSRFLNNPEAKMMEASEEIKDSEASNATREEVTPPKVGCHEDVCSEEKPECELSETEKKKMMEALGEKGDVSAASNTTEEDKNPPKETNSNCNHGDEDSADCSTEAAAAAAQVSVETDQSR</sequence>
<feature type="region of interest" description="Disordered" evidence="1">
    <location>
        <begin position="78"/>
        <end position="211"/>
    </location>
</feature>
<reference evidence="2 3" key="1">
    <citation type="submission" date="2021-06" db="EMBL/GenBank/DDBJ databases">
        <authorList>
            <person name="Palmer J.M."/>
        </authorList>
    </citation>
    <scope>NUCLEOTIDE SEQUENCE [LARGE SCALE GENOMIC DNA]</scope>
    <source>
        <strain evidence="2 3">AS_MEX2019</strain>
        <tissue evidence="2">Muscle</tissue>
    </source>
</reference>
<evidence type="ECO:0000313" key="2">
    <source>
        <dbReference type="EMBL" id="MEQ2278953.1"/>
    </source>
</evidence>
<dbReference type="EMBL" id="JAHRIP010000198">
    <property type="protein sequence ID" value="MEQ2278953.1"/>
    <property type="molecule type" value="Genomic_DNA"/>
</dbReference>
<protein>
    <submittedName>
        <fullName evidence="2">Uncharacterized protein</fullName>
    </submittedName>
</protein>
<evidence type="ECO:0000313" key="3">
    <source>
        <dbReference type="Proteomes" id="UP001469553"/>
    </source>
</evidence>
<feature type="compositionally biased region" description="Basic and acidic residues" evidence="1">
    <location>
        <begin position="78"/>
        <end position="87"/>
    </location>
</feature>
<proteinExistence type="predicted"/>
<comment type="caution">
    <text evidence="2">The sequence shown here is derived from an EMBL/GenBank/DDBJ whole genome shotgun (WGS) entry which is preliminary data.</text>
</comment>
<name>A0ABV0XBX1_9TELE</name>
<feature type="non-terminal residue" evidence="2">
    <location>
        <position position="211"/>
    </location>
</feature>
<keyword evidence="3" id="KW-1185">Reference proteome</keyword>
<feature type="compositionally biased region" description="Basic and acidic residues" evidence="1">
    <location>
        <begin position="101"/>
        <end position="160"/>
    </location>
</feature>
<dbReference type="Proteomes" id="UP001469553">
    <property type="component" value="Unassembled WGS sequence"/>
</dbReference>